<dbReference type="EMBL" id="JBHSWE010000001">
    <property type="protein sequence ID" value="MFC6669224.1"/>
    <property type="molecule type" value="Genomic_DNA"/>
</dbReference>
<proteinExistence type="predicted"/>
<protein>
    <recommendedName>
        <fullName evidence="5">Pilus assembly protein PilP</fullName>
    </recommendedName>
</protein>
<feature type="region of interest" description="Disordered" evidence="1">
    <location>
        <begin position="27"/>
        <end position="78"/>
    </location>
</feature>
<accession>A0ABW1ZUX9</accession>
<evidence type="ECO:0000313" key="3">
    <source>
        <dbReference type="EMBL" id="MFC6669224.1"/>
    </source>
</evidence>
<dbReference type="RefSeq" id="WP_379907800.1">
    <property type="nucleotide sequence ID" value="NZ_JBHSWE010000001.1"/>
</dbReference>
<comment type="caution">
    <text evidence="3">The sequence shown here is derived from an EMBL/GenBank/DDBJ whole genome shotgun (WGS) entry which is preliminary data.</text>
</comment>
<dbReference type="Proteomes" id="UP001596422">
    <property type="component" value="Unassembled WGS sequence"/>
</dbReference>
<feature type="chain" id="PRO_5046832602" description="Pilus assembly protein PilP" evidence="2">
    <location>
        <begin position="25"/>
        <end position="221"/>
    </location>
</feature>
<sequence length="221" mass="23827">MRVLNGLRLSALLLLTALTGPLLAQDEEEAPVESLPAESLPPSDAPDLGTDIEPDASLVPAQPDPMQLPPFPPRSQFDDMLQRPLFHSSRRPQAEDTGSGGSAQELRETWKLTGIVIVGDEVKALFQERNGDRRLTLGAGMPLDANWILDEINAETVTMGSGDEQVTLELLEPRDMTPVAAPEQGAGDEEAAEPGTVEERTRAASRQLEQDAESATETPDE</sequence>
<gene>
    <name evidence="3" type="ORF">ACFQDL_03245</name>
</gene>
<feature type="compositionally biased region" description="Pro residues" evidence="1">
    <location>
        <begin position="62"/>
        <end position="73"/>
    </location>
</feature>
<evidence type="ECO:0000313" key="4">
    <source>
        <dbReference type="Proteomes" id="UP001596422"/>
    </source>
</evidence>
<feature type="compositionally biased region" description="Acidic residues" evidence="1">
    <location>
        <begin position="210"/>
        <end position="221"/>
    </location>
</feature>
<organism evidence="3 4">
    <name type="scientific">Marinobacterium aestuariivivens</name>
    <dbReference type="NCBI Taxonomy" id="1698799"/>
    <lineage>
        <taxon>Bacteria</taxon>
        <taxon>Pseudomonadati</taxon>
        <taxon>Pseudomonadota</taxon>
        <taxon>Gammaproteobacteria</taxon>
        <taxon>Oceanospirillales</taxon>
        <taxon>Oceanospirillaceae</taxon>
        <taxon>Marinobacterium</taxon>
    </lineage>
</organism>
<evidence type="ECO:0000256" key="2">
    <source>
        <dbReference type="SAM" id="SignalP"/>
    </source>
</evidence>
<keyword evidence="4" id="KW-1185">Reference proteome</keyword>
<evidence type="ECO:0008006" key="5">
    <source>
        <dbReference type="Google" id="ProtNLM"/>
    </source>
</evidence>
<name>A0ABW1ZUX9_9GAMM</name>
<evidence type="ECO:0000256" key="1">
    <source>
        <dbReference type="SAM" id="MobiDB-lite"/>
    </source>
</evidence>
<reference evidence="4" key="1">
    <citation type="journal article" date="2019" name="Int. J. Syst. Evol. Microbiol.">
        <title>The Global Catalogue of Microorganisms (GCM) 10K type strain sequencing project: providing services to taxonomists for standard genome sequencing and annotation.</title>
        <authorList>
            <consortium name="The Broad Institute Genomics Platform"/>
            <consortium name="The Broad Institute Genome Sequencing Center for Infectious Disease"/>
            <person name="Wu L."/>
            <person name="Ma J."/>
        </authorList>
    </citation>
    <scope>NUCLEOTIDE SEQUENCE [LARGE SCALE GENOMIC DNA]</scope>
    <source>
        <strain evidence="4">NBRC 111756</strain>
    </source>
</reference>
<keyword evidence="2" id="KW-0732">Signal</keyword>
<feature type="signal peptide" evidence="2">
    <location>
        <begin position="1"/>
        <end position="24"/>
    </location>
</feature>
<feature type="region of interest" description="Disordered" evidence="1">
    <location>
        <begin position="175"/>
        <end position="221"/>
    </location>
</feature>